<evidence type="ECO:0000256" key="3">
    <source>
        <dbReference type="ARBA" id="ARBA00022840"/>
    </source>
</evidence>
<feature type="domain" description="Helicase ATP-binding" evidence="9">
    <location>
        <begin position="981"/>
        <end position="1144"/>
    </location>
</feature>
<name>A0A5C3DT10_9BASI</name>
<dbReference type="GO" id="GO:0009378">
    <property type="term" value="F:four-way junction helicase activity"/>
    <property type="evidence" value="ECO:0007669"/>
    <property type="project" value="TreeGrafter"/>
</dbReference>
<dbReference type="Gene3D" id="3.40.50.300">
    <property type="entry name" value="P-loop containing nucleotide triphosphate hydrolases"/>
    <property type="match status" value="2"/>
</dbReference>
<evidence type="ECO:0000259" key="10">
    <source>
        <dbReference type="PROSITE" id="PS51194"/>
    </source>
</evidence>
<protein>
    <recommendedName>
        <fullName evidence="5">DNA 3'-5' helicase</fullName>
        <ecNumber evidence="5">5.6.2.4</ecNumber>
    </recommendedName>
</protein>
<dbReference type="Proteomes" id="UP000324022">
    <property type="component" value="Unassembled WGS sequence"/>
</dbReference>
<dbReference type="GO" id="GO:0043138">
    <property type="term" value="F:3'-5' DNA helicase activity"/>
    <property type="evidence" value="ECO:0007669"/>
    <property type="project" value="UniProtKB-EC"/>
</dbReference>
<dbReference type="InterPro" id="IPR027417">
    <property type="entry name" value="P-loop_NTPase"/>
</dbReference>
<dbReference type="SUPFAM" id="SSF52540">
    <property type="entry name" value="P-loop containing nucleoside triphosphate hydrolases"/>
    <property type="match status" value="1"/>
</dbReference>
<dbReference type="GO" id="GO:0000724">
    <property type="term" value="P:double-strand break repair via homologous recombination"/>
    <property type="evidence" value="ECO:0007669"/>
    <property type="project" value="TreeGrafter"/>
</dbReference>
<evidence type="ECO:0000256" key="2">
    <source>
        <dbReference type="ARBA" id="ARBA00022741"/>
    </source>
</evidence>
<dbReference type="PROSITE" id="PS51194">
    <property type="entry name" value="HELICASE_CTER"/>
    <property type="match status" value="1"/>
</dbReference>
<evidence type="ECO:0000256" key="7">
    <source>
        <dbReference type="SAM" id="MobiDB-lite"/>
    </source>
</evidence>
<evidence type="ECO:0000259" key="9">
    <source>
        <dbReference type="PROSITE" id="PS51192"/>
    </source>
</evidence>
<feature type="domain" description="C2H2-type" evidence="8">
    <location>
        <begin position="152"/>
        <end position="179"/>
    </location>
</feature>
<evidence type="ECO:0000256" key="6">
    <source>
        <dbReference type="PROSITE-ProRule" id="PRU00042"/>
    </source>
</evidence>
<feature type="region of interest" description="Disordered" evidence="7">
    <location>
        <begin position="1345"/>
        <end position="1401"/>
    </location>
</feature>
<dbReference type="OrthoDB" id="2556108at2759"/>
<dbReference type="PANTHER" id="PTHR13710:SF154">
    <property type="entry name" value="RECQ HELICASE, PUTATIVE (AFU_ORTHOLOGUE AFUA_6G14720)-RELATED"/>
    <property type="match status" value="1"/>
</dbReference>
<evidence type="ECO:0000313" key="11">
    <source>
        <dbReference type="EMBL" id="SPO21448.1"/>
    </source>
</evidence>
<dbReference type="InterPro" id="IPR001650">
    <property type="entry name" value="Helicase_C-like"/>
</dbReference>
<dbReference type="InterPro" id="IPR011545">
    <property type="entry name" value="DEAD/DEAH_box_helicase_dom"/>
</dbReference>
<dbReference type="InterPro" id="IPR013087">
    <property type="entry name" value="Znf_C2H2_type"/>
</dbReference>
<keyword evidence="6" id="KW-0479">Metal-binding</keyword>
<dbReference type="EC" id="5.6.2.4" evidence="5"/>
<dbReference type="Pfam" id="PF00271">
    <property type="entry name" value="Helicase_C"/>
    <property type="match status" value="1"/>
</dbReference>
<feature type="domain" description="Helicase C-terminal" evidence="10">
    <location>
        <begin position="1173"/>
        <end position="1328"/>
    </location>
</feature>
<organism evidence="11 12">
    <name type="scientific">Ustilago trichophora</name>
    <dbReference type="NCBI Taxonomy" id="86804"/>
    <lineage>
        <taxon>Eukaryota</taxon>
        <taxon>Fungi</taxon>
        <taxon>Dikarya</taxon>
        <taxon>Basidiomycota</taxon>
        <taxon>Ustilaginomycotina</taxon>
        <taxon>Ustilaginomycetes</taxon>
        <taxon>Ustilaginales</taxon>
        <taxon>Ustilaginaceae</taxon>
        <taxon>Ustilago</taxon>
    </lineage>
</organism>
<keyword evidence="2" id="KW-0547">Nucleotide-binding</keyword>
<accession>A0A5C3DT10</accession>
<dbReference type="GO" id="GO:0005524">
    <property type="term" value="F:ATP binding"/>
    <property type="evidence" value="ECO:0007669"/>
    <property type="project" value="UniProtKB-KW"/>
</dbReference>
<comment type="similarity">
    <text evidence="1">Belongs to the helicase family. RecQ subfamily.</text>
</comment>
<dbReference type="GO" id="GO:0003676">
    <property type="term" value="F:nucleic acid binding"/>
    <property type="evidence" value="ECO:0007669"/>
    <property type="project" value="InterPro"/>
</dbReference>
<reference evidence="11 12" key="1">
    <citation type="submission" date="2018-03" db="EMBL/GenBank/DDBJ databases">
        <authorList>
            <person name="Guldener U."/>
        </authorList>
    </citation>
    <scope>NUCLEOTIDE SEQUENCE [LARGE SCALE GENOMIC DNA]</scope>
    <source>
        <strain evidence="11 12">NBRC100155</strain>
    </source>
</reference>
<dbReference type="PANTHER" id="PTHR13710">
    <property type="entry name" value="DNA HELICASE RECQ FAMILY MEMBER"/>
    <property type="match status" value="1"/>
</dbReference>
<dbReference type="GO" id="GO:0005737">
    <property type="term" value="C:cytoplasm"/>
    <property type="evidence" value="ECO:0007669"/>
    <property type="project" value="TreeGrafter"/>
</dbReference>
<feature type="compositionally biased region" description="Polar residues" evidence="7">
    <location>
        <begin position="1367"/>
        <end position="1398"/>
    </location>
</feature>
<dbReference type="EMBL" id="OOIN01000002">
    <property type="protein sequence ID" value="SPO21448.1"/>
    <property type="molecule type" value="Genomic_DNA"/>
</dbReference>
<evidence type="ECO:0000259" key="8">
    <source>
        <dbReference type="PROSITE" id="PS50157"/>
    </source>
</evidence>
<keyword evidence="6" id="KW-0862">Zinc</keyword>
<dbReference type="InterPro" id="IPR014001">
    <property type="entry name" value="Helicase_ATP-bd"/>
</dbReference>
<evidence type="ECO:0000313" key="12">
    <source>
        <dbReference type="Proteomes" id="UP000324022"/>
    </source>
</evidence>
<evidence type="ECO:0000256" key="1">
    <source>
        <dbReference type="ARBA" id="ARBA00005446"/>
    </source>
</evidence>
<dbReference type="PROSITE" id="PS51192">
    <property type="entry name" value="HELICASE_ATP_BIND_1"/>
    <property type="match status" value="1"/>
</dbReference>
<dbReference type="SMART" id="SM00487">
    <property type="entry name" value="DEXDc"/>
    <property type="match status" value="1"/>
</dbReference>
<dbReference type="SMART" id="SM00490">
    <property type="entry name" value="HELICc"/>
    <property type="match status" value="1"/>
</dbReference>
<gene>
    <name evidence="11" type="ORF">UTRI_00925</name>
</gene>
<dbReference type="PROSITE" id="PS00028">
    <property type="entry name" value="ZINC_FINGER_C2H2_1"/>
    <property type="match status" value="1"/>
</dbReference>
<keyword evidence="3" id="KW-0067">ATP-binding</keyword>
<dbReference type="GO" id="GO:0008270">
    <property type="term" value="F:zinc ion binding"/>
    <property type="evidence" value="ECO:0007669"/>
    <property type="project" value="UniProtKB-KW"/>
</dbReference>
<dbReference type="Pfam" id="PF00270">
    <property type="entry name" value="DEAD"/>
    <property type="match status" value="1"/>
</dbReference>
<dbReference type="PROSITE" id="PS50157">
    <property type="entry name" value="ZINC_FINGER_C2H2_2"/>
    <property type="match status" value="1"/>
</dbReference>
<dbReference type="GO" id="GO:0005694">
    <property type="term" value="C:chromosome"/>
    <property type="evidence" value="ECO:0007669"/>
    <property type="project" value="TreeGrafter"/>
</dbReference>
<evidence type="ECO:0000256" key="5">
    <source>
        <dbReference type="ARBA" id="ARBA00034808"/>
    </source>
</evidence>
<evidence type="ECO:0000256" key="4">
    <source>
        <dbReference type="ARBA" id="ARBA00034617"/>
    </source>
</evidence>
<proteinExistence type="inferred from homology"/>
<keyword evidence="6" id="KW-0863">Zinc-finger</keyword>
<keyword evidence="12" id="KW-1185">Reference proteome</keyword>
<comment type="catalytic activity">
    <reaction evidence="4">
        <text>Couples ATP hydrolysis with the unwinding of duplex DNA by translocating in the 3'-5' direction.</text>
        <dbReference type="EC" id="5.6.2.4"/>
    </reaction>
</comment>
<sequence>MSQQSFHPDDSILAAELVDAGINTMDAVSDTDSHALPAANQAANQETTISTPVDPQHTAQLARFNLRLVDHPRILLCTLDSCCPQLPLIPDFKHVTAHIKKVHKKPLVGSAKEMLRSLLDELDVPSPGTVCINKDLLPERMIPELGELFQGYRCNLCSYAVQAKSAFYEHLRGHPDAKGRASYTHPVPMQKLHKCGKKIRYLHVRNQDLDPTPPPAILTTALDASTISANIKTKVDAFLKKNEDCLCEADLLKPGIQPESASGNIGPWAKQLGWHAYWAGKPIVAIGALSKSKKVWPGAHIDFVHWVLVMTQQAAATWMMAFLKTGRQVQQTFRAYSPEPSQPYNLSLPTVKKRVDMWAFLLALLIHAVFDGVSFGYYGDSDQTEHLGLSAHLDSVLQDLHDLYYGADADIDPLTDEDLASKAVPLLLQLSHLLVTQQPEVYGENDKLALVRLFLHLCVSADGTPIPVNAATSIIASLEFCCRAVLWQWLLDPEDGVLIERSAEEIAAEVDLQMKRYLYSTSSSASSYLQSLHRYGTVLAQDDGTNFHFSWQQDLKSVKFGTETIQVDRLQALMHGAQKRAEALLRQLCLLPEDASLALNLKHILDDHRNMQPDFSFVAASPELQSISSVLCRAAAGNVPAAQPLMDPYSDELEFDADAANAYFSMHNEFTKLLAVLIELGSGLPARGTELLQLQHTNTLVGPRNLFVHDGSVFTALPSKKGTGRQKVIPRFLPYPVGCMVVFYVAQVVPFVHLLHNAVLQPRAASSMLLVDHHGNAWETNAVTKMLQALCQEHISSITAGLNMRTWRQLAVSIDRKLIRPRSMTAEEVLDSAHDLQAGHSTRTAEQHYGLDASMLHQLTQESMDVMLEVSERWHAFWGMPSRFEEDVKPYDHLMAGKAAGDDCKAVSSLKRQLDALQEDMRCVKQRLEHPIEVAPPSATSAVPAAPISRSAVLAEPVSNALFKVTGSHRTKTLEQAYALNAIYAKETPLIIVMATGSGKSALFMAPLHWLPPASVIIVVVPFIALTDDLMEQCQWVGIVASKWTGYRSADRVEGSQLVFVAAENCYSQAFANWAQELDQQKRLAAIFFDECHVCVTQNTFRPAMEKIKALISAVRVQQYFLTATLPPTLVPTFKTTLCLPQDGTGMIRAATNRKNISYKVQQLTSSVEMPFQIKRLLEAHPAGAVMIFCKSTTAAQTTAEDLNCTCVIADMPEEQKQRTVSTWLQCSATETNTGKRVIVGTTAIGTGINPQHVSLVVHCGDTWDMVSYVQESGRAGRSGSGASAVLLATRVQTREAQVQLYIEERTCRRLAISRYLDGMPVTCLSQPDFALCDLCQQRVEGPVTPPKKIIGLESPPESDKRERQQNGKTQTAGQLQAANSSSRRLQVSTTALDSPTPRQRRHQGFTAALDLNHQHSASRGAPNQILSSTAQNQLQPALPVLSFTPPPFAFSLSPSPAHPPVHIDIDTSSSRSLLQSLAGVCSLCYLFRNQHTCSGQHGIRHSFSNCNCWPQIKDKLPQSEPRINATYIGGLKRRMQKAKHIACYACLVPINICANTSSTNSTACSRRYADIVLPVVAAVLRCREHTANVLRLIGLDQMDPHAVVVQGELGTAVTYKGESMLLAFAMFAAAVEAVAM</sequence>